<sequence length="368" mass="40898">MKYSKLLSKFLSLLLLTLSLSTACSPQESPSEPSVPVQTSASEPETSESPAPTSASVSPESSAEISEAPDYSAPANWAYLESEEDERKPADVFFICPSVYGGSEDACNMSLSDEDTKESFMGAINMEKGIYDDESRFFAPYYRQIGLNVYEMEEAEREPYLSIAFDDVKAAFEYYMKHFNNGRPVILAGFSQGADMCIRLMKESFASDERMAQLVACYAIGWRITEEELSQYPYLKMAAGPDDTGVIVSFNSEAEDINDSLLIPEGTKTLAINPLNWKTDSTPADKSMNLGACFTDYSGAITTEIPELTGAYLDPVRGALKVTDVTPQEYPAGLSIFEDSVYHLYDYQFFYRNLEENVGVRMKAFLNR</sequence>
<dbReference type="InterPro" id="IPR021440">
    <property type="entry name" value="DUF3089"/>
</dbReference>
<accession>A0A9D2PQK9</accession>
<keyword evidence="2" id="KW-0732">Signal</keyword>
<feature type="signal peptide" evidence="2">
    <location>
        <begin position="1"/>
        <end position="23"/>
    </location>
</feature>
<proteinExistence type="predicted"/>
<dbReference type="SUPFAM" id="SSF53474">
    <property type="entry name" value="alpha/beta-Hydrolases"/>
    <property type="match status" value="1"/>
</dbReference>
<dbReference type="InterPro" id="IPR029058">
    <property type="entry name" value="AB_hydrolase_fold"/>
</dbReference>
<dbReference type="Gene3D" id="3.40.50.1820">
    <property type="entry name" value="alpha/beta hydrolase"/>
    <property type="match status" value="1"/>
</dbReference>
<evidence type="ECO:0000313" key="4">
    <source>
        <dbReference type="Proteomes" id="UP000823863"/>
    </source>
</evidence>
<evidence type="ECO:0000313" key="3">
    <source>
        <dbReference type="EMBL" id="HJC65422.1"/>
    </source>
</evidence>
<feature type="region of interest" description="Disordered" evidence="1">
    <location>
        <begin position="25"/>
        <end position="69"/>
    </location>
</feature>
<name>A0A9D2PQK9_9FIRM</name>
<dbReference type="Proteomes" id="UP000823863">
    <property type="component" value="Unassembled WGS sequence"/>
</dbReference>
<protein>
    <submittedName>
        <fullName evidence="3">DUF3089 domain-containing protein</fullName>
    </submittedName>
</protein>
<dbReference type="AlphaFoldDB" id="A0A9D2PQK9"/>
<feature type="chain" id="PRO_5039085155" evidence="2">
    <location>
        <begin position="24"/>
        <end position="368"/>
    </location>
</feature>
<reference evidence="3" key="2">
    <citation type="submission" date="2021-04" db="EMBL/GenBank/DDBJ databases">
        <authorList>
            <person name="Gilroy R."/>
        </authorList>
    </citation>
    <scope>NUCLEOTIDE SEQUENCE</scope>
    <source>
        <strain evidence="3">CHK198-12963</strain>
    </source>
</reference>
<dbReference type="Pfam" id="PF11288">
    <property type="entry name" value="DUF3089"/>
    <property type="match status" value="1"/>
</dbReference>
<evidence type="ECO:0000256" key="1">
    <source>
        <dbReference type="SAM" id="MobiDB-lite"/>
    </source>
</evidence>
<gene>
    <name evidence="3" type="ORF">H9931_01710</name>
</gene>
<reference evidence="3" key="1">
    <citation type="journal article" date="2021" name="PeerJ">
        <title>Extensive microbial diversity within the chicken gut microbiome revealed by metagenomics and culture.</title>
        <authorList>
            <person name="Gilroy R."/>
            <person name="Ravi A."/>
            <person name="Getino M."/>
            <person name="Pursley I."/>
            <person name="Horton D.L."/>
            <person name="Alikhan N.F."/>
            <person name="Baker D."/>
            <person name="Gharbi K."/>
            <person name="Hall N."/>
            <person name="Watson M."/>
            <person name="Adriaenssens E.M."/>
            <person name="Foster-Nyarko E."/>
            <person name="Jarju S."/>
            <person name="Secka A."/>
            <person name="Antonio M."/>
            <person name="Oren A."/>
            <person name="Chaudhuri R.R."/>
            <person name="La Ragione R."/>
            <person name="Hildebrand F."/>
            <person name="Pallen M.J."/>
        </authorList>
    </citation>
    <scope>NUCLEOTIDE SEQUENCE</scope>
    <source>
        <strain evidence="3">CHK198-12963</strain>
    </source>
</reference>
<comment type="caution">
    <text evidence="3">The sequence shown here is derived from an EMBL/GenBank/DDBJ whole genome shotgun (WGS) entry which is preliminary data.</text>
</comment>
<organism evidence="3 4">
    <name type="scientific">Candidatus Enterocloster excrementigallinarum</name>
    <dbReference type="NCBI Taxonomy" id="2838558"/>
    <lineage>
        <taxon>Bacteria</taxon>
        <taxon>Bacillati</taxon>
        <taxon>Bacillota</taxon>
        <taxon>Clostridia</taxon>
        <taxon>Lachnospirales</taxon>
        <taxon>Lachnospiraceae</taxon>
        <taxon>Enterocloster</taxon>
    </lineage>
</organism>
<dbReference type="PROSITE" id="PS51257">
    <property type="entry name" value="PROKAR_LIPOPROTEIN"/>
    <property type="match status" value="1"/>
</dbReference>
<dbReference type="EMBL" id="DWWB01000005">
    <property type="protein sequence ID" value="HJC65422.1"/>
    <property type="molecule type" value="Genomic_DNA"/>
</dbReference>
<evidence type="ECO:0000256" key="2">
    <source>
        <dbReference type="SAM" id="SignalP"/>
    </source>
</evidence>